<protein>
    <recommendedName>
        <fullName evidence="2">IS110 family transposase</fullName>
    </recommendedName>
</protein>
<organism evidence="1">
    <name type="scientific">Rhizobium sp. ZPR3</name>
    <dbReference type="NCBI Taxonomy" id="3158967"/>
    <lineage>
        <taxon>Bacteria</taxon>
        <taxon>Pseudomonadati</taxon>
        <taxon>Pseudomonadota</taxon>
        <taxon>Alphaproteobacteria</taxon>
        <taxon>Hyphomicrobiales</taxon>
        <taxon>Rhizobiaceae</taxon>
        <taxon>Rhizobium/Agrobacterium group</taxon>
        <taxon>Rhizobium</taxon>
    </lineage>
</organism>
<name>A0AAU7RQD5_9HYPH</name>
<dbReference type="RefSeq" id="WP_349956796.1">
    <property type="nucleotide sequence ID" value="NZ_CP157960.1"/>
</dbReference>
<evidence type="ECO:0000313" key="1">
    <source>
        <dbReference type="EMBL" id="XBT92409.1"/>
    </source>
</evidence>
<dbReference type="AlphaFoldDB" id="A0AAU7RQD5"/>
<accession>A0AAU7RQD5</accession>
<evidence type="ECO:0008006" key="2">
    <source>
        <dbReference type="Google" id="ProtNLM"/>
    </source>
</evidence>
<sequence length="62" mass="7055">MNHTVVVGRDLAKDIFQVHEADAGGGKTFNKKLRAEEVIEFFENPLRHFGLCCRPLSSKQIR</sequence>
<proteinExistence type="predicted"/>
<reference evidence="1" key="1">
    <citation type="submission" date="2024-06" db="EMBL/GenBank/DDBJ databases">
        <authorList>
            <person name="Li T."/>
            <person name="Gao R."/>
        </authorList>
    </citation>
    <scope>NUCLEOTIDE SEQUENCE</scope>
    <source>
        <strain evidence="1">ZPR3</strain>
    </source>
</reference>
<dbReference type="EMBL" id="CP157960">
    <property type="protein sequence ID" value="XBT92409.1"/>
    <property type="molecule type" value="Genomic_DNA"/>
</dbReference>
<gene>
    <name evidence="1" type="ORF">ABM479_16775</name>
</gene>